<evidence type="ECO:0000256" key="2">
    <source>
        <dbReference type="ARBA" id="ARBA00006674"/>
    </source>
</evidence>
<dbReference type="InterPro" id="IPR035370">
    <property type="entry name" value="Nrap_D5"/>
</dbReference>
<keyword evidence="4" id="KW-0539">Nucleus</keyword>
<evidence type="ECO:0000259" key="6">
    <source>
        <dbReference type="PROSITE" id="PS51782"/>
    </source>
</evidence>
<feature type="region of interest" description="Disordered" evidence="5">
    <location>
        <begin position="1409"/>
        <end position="1446"/>
    </location>
</feature>
<comment type="caution">
    <text evidence="7">The sequence shown here is derived from an EMBL/GenBank/DDBJ whole genome shotgun (WGS) entry which is preliminary data.</text>
</comment>
<dbReference type="EMBL" id="JAACJP010000010">
    <property type="protein sequence ID" value="KAF5381659.1"/>
    <property type="molecule type" value="Genomic_DNA"/>
</dbReference>
<dbReference type="InterPro" id="IPR035367">
    <property type="entry name" value="Nrap_D2"/>
</dbReference>
<dbReference type="Pfam" id="PF01476">
    <property type="entry name" value="LysM"/>
    <property type="match status" value="2"/>
</dbReference>
<dbReference type="Pfam" id="PF17404">
    <property type="entry name" value="Nrap_D3"/>
    <property type="match status" value="1"/>
</dbReference>
<protein>
    <recommendedName>
        <fullName evidence="6">LysM domain-containing protein</fullName>
    </recommendedName>
</protein>
<feature type="compositionally biased region" description="Acidic residues" evidence="5">
    <location>
        <begin position="41"/>
        <end position="70"/>
    </location>
</feature>
<dbReference type="Gene3D" id="3.30.70.3030">
    <property type="match status" value="1"/>
</dbReference>
<evidence type="ECO:0000313" key="7">
    <source>
        <dbReference type="EMBL" id="KAF5381659.1"/>
    </source>
</evidence>
<feature type="domain" description="LysM" evidence="6">
    <location>
        <begin position="1336"/>
        <end position="1382"/>
    </location>
</feature>
<dbReference type="InterPro" id="IPR035371">
    <property type="entry name" value="Nrap_D6"/>
</dbReference>
<dbReference type="PANTHER" id="PTHR17972">
    <property type="entry name" value="NUCLEOLAR RNA-ASSOCIATED PROTEIN"/>
    <property type="match status" value="1"/>
</dbReference>
<dbReference type="InterPro" id="IPR036779">
    <property type="entry name" value="LysM_dom_sf"/>
</dbReference>
<feature type="compositionally biased region" description="Basic and acidic residues" evidence="5">
    <location>
        <begin position="7"/>
        <end position="20"/>
    </location>
</feature>
<dbReference type="Pfam" id="PF17403">
    <property type="entry name" value="Nrap_D2"/>
    <property type="match status" value="1"/>
</dbReference>
<feature type="region of interest" description="Disordered" evidence="5">
    <location>
        <begin position="1"/>
        <end position="89"/>
    </location>
</feature>
<dbReference type="PROSITE" id="PS51782">
    <property type="entry name" value="LYSM"/>
    <property type="match status" value="2"/>
</dbReference>
<dbReference type="GO" id="GO:0003723">
    <property type="term" value="F:RNA binding"/>
    <property type="evidence" value="ECO:0007669"/>
    <property type="project" value="UniProtKB-KW"/>
</dbReference>
<feature type="compositionally biased region" description="Basic and acidic residues" evidence="5">
    <location>
        <begin position="27"/>
        <end position="40"/>
    </location>
</feature>
<dbReference type="Pfam" id="PF03813">
    <property type="entry name" value="Nrap"/>
    <property type="match status" value="1"/>
</dbReference>
<dbReference type="Pfam" id="PF17407">
    <property type="entry name" value="Nrap_D6"/>
    <property type="match status" value="1"/>
</dbReference>
<reference evidence="7 8" key="1">
    <citation type="journal article" date="2020" name="ISME J.">
        <title>Uncovering the hidden diversity of litter-decomposition mechanisms in mushroom-forming fungi.</title>
        <authorList>
            <person name="Floudas D."/>
            <person name="Bentzer J."/>
            <person name="Ahren D."/>
            <person name="Johansson T."/>
            <person name="Persson P."/>
            <person name="Tunlid A."/>
        </authorList>
    </citation>
    <scope>NUCLEOTIDE SEQUENCE [LARGE SCALE GENOMIC DNA]</scope>
    <source>
        <strain evidence="7 8">CBS 661.87</strain>
    </source>
</reference>
<evidence type="ECO:0000313" key="8">
    <source>
        <dbReference type="Proteomes" id="UP000565441"/>
    </source>
</evidence>
<feature type="compositionally biased region" description="Acidic residues" evidence="5">
    <location>
        <begin position="1431"/>
        <end position="1446"/>
    </location>
</feature>
<dbReference type="GO" id="GO:0034456">
    <property type="term" value="C:UTP-C complex"/>
    <property type="evidence" value="ECO:0007669"/>
    <property type="project" value="TreeGrafter"/>
</dbReference>
<proteinExistence type="inferred from homology"/>
<dbReference type="GO" id="GO:0006409">
    <property type="term" value="P:tRNA export from nucleus"/>
    <property type="evidence" value="ECO:0007669"/>
    <property type="project" value="TreeGrafter"/>
</dbReference>
<dbReference type="InterPro" id="IPR005554">
    <property type="entry name" value="NOL6/Upt22"/>
</dbReference>
<accession>A0A8H5HE41</accession>
<comment type="similarity">
    <text evidence="2">Belongs to the NRAP family.</text>
</comment>
<sequence>MVVRKRGKDEGSRKTRKIEDGFSGPDADIHASEDEGTHELEGEDVSEMESDGDDGEGDNEWGGLEADDQTTGDGHRPGTKPKKPPTGEELRLIKDATDLFRSSTFKLQIDALLPNVRPKSSRIPPLERFLLSLHSFIMDLPSVAPQHPLEASRSLLKKGVSVPYSAPLPTEETNWKVAFKKPSDITVIGSWPNKISVKAKDGIKFGVDIAVEMPDDLFQEKDYLNSRFFHKRAFYLATIAAAIKSSKSGLNVDVEYDSLSDDPRLTKLILTPKKDDSQNDFTKLNAQVCIIPTLSSQPPISLHRLSPSQSNIRITSASNDESKTPKPATPIYNTALLLALTPKTQLLATHTLKQDAPAFTDALTLLRVWANQRGYGPGSRMCVRGFESRGPWWSALLGLLIAGEERAGAAKSSKRKPLGRGLSSYQLFRAALDFLSKHDIHNDPVFLRTKEGAHRYSPEEYQQHHDVTFVDSSSTVNLLAGVPRGSLELLRHDALKTLEALDHASISADPFTDVFLTDHRDLPTRFDTVLRVDLSSARPRSPSIHSNLDFGSPANALMASLSSLLHHRLGDRTKAVSILHAPSSPRPVSQAHPSNPSVVYIGLIHNPSTAFRLVDHGPAADEEDESKVQAFRDFWGDKAELRRFKDGRIIESVVWDVKTADERSHVPGKIVRHVLQRHFGVGHDAVQAWQTSFDSLLRLPETISSKYLTSGITTGFKGALTAFDTLVKQIKALDDSLPLAILNISPVSEQLRYTSVFSPVPLPPSLAATMPPTAHYLAPIELILEFEKSSRWPDDLRAIQKTKLAFFERIATELMSATPGLQARVVVGDGVHASEIMDKSSLELLTPGGWAFVLRIWNEREAVLLDRIIEEHSKPMPAHLKAALKQQAPGLVVNDTKKGREYREAVEAKEVYTRRFVHAPRHHRTIAALCHQYSAFAGVVRLVKRWLAAHWLLHGHVSEEAVELICAAFFVGDGRSVGIDADEDKQDERANVPGSKERGFAAVIAFLKEWKWEEGLFVPLYGVSRGAEEGPMKAAPKAASGGVWNVSTDFDREGRMWTAQGPDVIVAHRVKALAQATWKHFEGMEEGQFNVQADFLSKAMFIHPTSDYDFIVRLDAAILPRYFHNVTVDAELLSRHGTYANLLQEDQAAGVRPGFDPARLLFCDLQRTYAHTFKIFHDSFGGDRFGVVWDPSLREPRPFRENEKAKDKSLVVLNEASVLSEIERLGSSREERNDGCKGGRKRSVVVSPGQRHAKGVAEGYILGLLLTWTTTAVLAGDCVRRYTIKDGDICDGISTARNVSTFQLAAINPHIIDSSCSNLVPGMEICIGYAAEDCSTTYTVVADDTCEQISANHQFNTTILYLNNPQINEDCSNIYIGEVLCVSDKVQVPPVPAGSFMPGATIPVTAAPAKPTHTQAAHAVPAKPETLPAPADDDDDDLPFCDEIDL</sequence>
<dbReference type="InterPro" id="IPR035369">
    <property type="entry name" value="Nrap_D4"/>
</dbReference>
<keyword evidence="3" id="KW-0694">RNA-binding</keyword>
<evidence type="ECO:0000256" key="4">
    <source>
        <dbReference type="ARBA" id="ARBA00023242"/>
    </source>
</evidence>
<dbReference type="GO" id="GO:0032545">
    <property type="term" value="C:CURI complex"/>
    <property type="evidence" value="ECO:0007669"/>
    <property type="project" value="TreeGrafter"/>
</dbReference>
<dbReference type="InterPro" id="IPR035082">
    <property type="entry name" value="Nrap_D1"/>
</dbReference>
<feature type="domain" description="LysM" evidence="6">
    <location>
        <begin position="1280"/>
        <end position="1327"/>
    </location>
</feature>
<dbReference type="Gene3D" id="3.10.350.10">
    <property type="entry name" value="LysM domain"/>
    <property type="match status" value="2"/>
</dbReference>
<gene>
    <name evidence="7" type="ORF">D9615_005551</name>
</gene>
<dbReference type="Gene3D" id="1.10.1410.10">
    <property type="match status" value="1"/>
</dbReference>
<name>A0A8H5HE41_9AGAR</name>
<organism evidence="7 8">
    <name type="scientific">Tricholomella constricta</name>
    <dbReference type="NCBI Taxonomy" id="117010"/>
    <lineage>
        <taxon>Eukaryota</taxon>
        <taxon>Fungi</taxon>
        <taxon>Dikarya</taxon>
        <taxon>Basidiomycota</taxon>
        <taxon>Agaricomycotina</taxon>
        <taxon>Agaricomycetes</taxon>
        <taxon>Agaricomycetidae</taxon>
        <taxon>Agaricales</taxon>
        <taxon>Tricholomatineae</taxon>
        <taxon>Lyophyllaceae</taxon>
        <taxon>Tricholomella</taxon>
    </lineage>
</organism>
<dbReference type="Proteomes" id="UP000565441">
    <property type="component" value="Unassembled WGS sequence"/>
</dbReference>
<dbReference type="CDD" id="cd00118">
    <property type="entry name" value="LysM"/>
    <property type="match status" value="1"/>
</dbReference>
<comment type="subcellular location">
    <subcellularLocation>
        <location evidence="1">Nucleus</location>
        <location evidence="1">Nucleolus</location>
    </subcellularLocation>
</comment>
<keyword evidence="8" id="KW-1185">Reference proteome</keyword>
<dbReference type="Pfam" id="PF17406">
    <property type="entry name" value="Nrap_D5"/>
    <property type="match status" value="1"/>
</dbReference>
<dbReference type="OrthoDB" id="10251401at2759"/>
<dbReference type="PANTHER" id="PTHR17972:SF0">
    <property type="entry name" value="NUCLEOLAR PROTEIN 6"/>
    <property type="match status" value="1"/>
</dbReference>
<evidence type="ECO:0000256" key="1">
    <source>
        <dbReference type="ARBA" id="ARBA00004604"/>
    </source>
</evidence>
<dbReference type="GO" id="GO:0032040">
    <property type="term" value="C:small-subunit processome"/>
    <property type="evidence" value="ECO:0007669"/>
    <property type="project" value="TreeGrafter"/>
</dbReference>
<dbReference type="GO" id="GO:0006364">
    <property type="term" value="P:rRNA processing"/>
    <property type="evidence" value="ECO:0007669"/>
    <property type="project" value="TreeGrafter"/>
</dbReference>
<dbReference type="Pfam" id="PF17405">
    <property type="entry name" value="Nrap_D4"/>
    <property type="match status" value="1"/>
</dbReference>
<evidence type="ECO:0000256" key="3">
    <source>
        <dbReference type="ARBA" id="ARBA00022884"/>
    </source>
</evidence>
<dbReference type="SUPFAM" id="SSF54106">
    <property type="entry name" value="LysM domain"/>
    <property type="match status" value="2"/>
</dbReference>
<dbReference type="SMART" id="SM00257">
    <property type="entry name" value="LysM"/>
    <property type="match status" value="2"/>
</dbReference>
<dbReference type="InterPro" id="IPR035368">
    <property type="entry name" value="Nrap_D3"/>
</dbReference>
<dbReference type="InterPro" id="IPR018392">
    <property type="entry name" value="LysM"/>
</dbReference>
<evidence type="ECO:0000256" key="5">
    <source>
        <dbReference type="SAM" id="MobiDB-lite"/>
    </source>
</evidence>